<organism evidence="1 2">
    <name type="scientific">Ilyodon furcidens</name>
    <name type="common">goldbreast splitfin</name>
    <dbReference type="NCBI Taxonomy" id="33524"/>
    <lineage>
        <taxon>Eukaryota</taxon>
        <taxon>Metazoa</taxon>
        <taxon>Chordata</taxon>
        <taxon>Craniata</taxon>
        <taxon>Vertebrata</taxon>
        <taxon>Euteleostomi</taxon>
        <taxon>Actinopterygii</taxon>
        <taxon>Neopterygii</taxon>
        <taxon>Teleostei</taxon>
        <taxon>Neoteleostei</taxon>
        <taxon>Acanthomorphata</taxon>
        <taxon>Ovalentaria</taxon>
        <taxon>Atherinomorphae</taxon>
        <taxon>Cyprinodontiformes</taxon>
        <taxon>Goodeidae</taxon>
        <taxon>Ilyodon</taxon>
    </lineage>
</organism>
<comment type="caution">
    <text evidence="1">The sequence shown here is derived from an EMBL/GenBank/DDBJ whole genome shotgun (WGS) entry which is preliminary data.</text>
</comment>
<name>A0ABV0UJR6_9TELE</name>
<proteinExistence type="predicted"/>
<accession>A0ABV0UJR6</accession>
<evidence type="ECO:0000313" key="1">
    <source>
        <dbReference type="EMBL" id="MEQ2244991.1"/>
    </source>
</evidence>
<protein>
    <submittedName>
        <fullName evidence="1">Uncharacterized protein</fullName>
    </submittedName>
</protein>
<reference evidence="1 2" key="1">
    <citation type="submission" date="2021-06" db="EMBL/GenBank/DDBJ databases">
        <authorList>
            <person name="Palmer J.M."/>
        </authorList>
    </citation>
    <scope>NUCLEOTIDE SEQUENCE [LARGE SCALE GENOMIC DNA]</scope>
    <source>
        <strain evidence="2">if_2019</strain>
        <tissue evidence="1">Muscle</tissue>
    </source>
</reference>
<sequence>MPKDKINSNKQIKKKINARSNRYMTFTATNSDSSVNVQALNTLKGFSLYKTQLSYCEDIFASHAACFLLRIQHVSSLRESQMSCTTVSSLTLGGSLLRDGR</sequence>
<gene>
    <name evidence="1" type="ORF">ILYODFUR_022871</name>
</gene>
<dbReference type="Proteomes" id="UP001482620">
    <property type="component" value="Unassembled WGS sequence"/>
</dbReference>
<dbReference type="EMBL" id="JAHRIQ010072071">
    <property type="protein sequence ID" value="MEQ2244991.1"/>
    <property type="molecule type" value="Genomic_DNA"/>
</dbReference>
<evidence type="ECO:0000313" key="2">
    <source>
        <dbReference type="Proteomes" id="UP001482620"/>
    </source>
</evidence>
<keyword evidence="2" id="KW-1185">Reference proteome</keyword>